<dbReference type="EMBL" id="BNCO01000012">
    <property type="protein sequence ID" value="GIL52191.1"/>
    <property type="molecule type" value="Genomic_DNA"/>
</dbReference>
<evidence type="ECO:0000313" key="2">
    <source>
        <dbReference type="Proteomes" id="UP000747399"/>
    </source>
</evidence>
<accession>A0A8J4EYD0</accession>
<evidence type="ECO:0000313" key="1">
    <source>
        <dbReference type="EMBL" id="GIL52191.1"/>
    </source>
</evidence>
<feature type="non-terminal residue" evidence="1">
    <location>
        <position position="1"/>
    </location>
</feature>
<proteinExistence type="predicted"/>
<name>A0A8J4EYD0_9CHLO</name>
<dbReference type="AlphaFoldDB" id="A0A8J4EYD0"/>
<comment type="caution">
    <text evidence="1">The sequence shown here is derived from an EMBL/GenBank/DDBJ whole genome shotgun (WGS) entry which is preliminary data.</text>
</comment>
<protein>
    <submittedName>
        <fullName evidence="1">Uncharacterized protein</fullName>
    </submittedName>
</protein>
<keyword evidence="2" id="KW-1185">Reference proteome</keyword>
<reference evidence="1" key="1">
    <citation type="journal article" date="2021" name="Proc. Natl. Acad. Sci. U.S.A.">
        <title>Three genomes in the algal genus Volvox reveal the fate of a haploid sex-determining region after a transition to homothallism.</title>
        <authorList>
            <person name="Yamamoto K."/>
            <person name="Hamaji T."/>
            <person name="Kawai-Toyooka H."/>
            <person name="Matsuzaki R."/>
            <person name="Takahashi F."/>
            <person name="Nishimura Y."/>
            <person name="Kawachi M."/>
            <person name="Noguchi H."/>
            <person name="Minakuchi Y."/>
            <person name="Umen J.G."/>
            <person name="Toyoda A."/>
            <person name="Nozaki H."/>
        </authorList>
    </citation>
    <scope>NUCLEOTIDE SEQUENCE</scope>
    <source>
        <strain evidence="1">NIES-3780</strain>
    </source>
</reference>
<dbReference type="Proteomes" id="UP000747399">
    <property type="component" value="Unassembled WGS sequence"/>
</dbReference>
<gene>
    <name evidence="1" type="ORF">Vafri_8127</name>
</gene>
<organism evidence="1 2">
    <name type="scientific">Volvox africanus</name>
    <dbReference type="NCBI Taxonomy" id="51714"/>
    <lineage>
        <taxon>Eukaryota</taxon>
        <taxon>Viridiplantae</taxon>
        <taxon>Chlorophyta</taxon>
        <taxon>core chlorophytes</taxon>
        <taxon>Chlorophyceae</taxon>
        <taxon>CS clade</taxon>
        <taxon>Chlamydomonadales</taxon>
        <taxon>Volvocaceae</taxon>
        <taxon>Volvox</taxon>
    </lineage>
</organism>
<sequence>ISGTARNELPSVHLPMTLNGGNRQYTVADSHPAVTHWVVSDFASQQQYQVPGSVYSAPLLFPSLAPTPPPRSLLSHLAKVLVQHLHEAMDEFKNGQLVLSWGKGWGWGDGMMGSCTALPLARTWWFEASKLNITIRIQIVIEFGSKALPRRRPRQP</sequence>